<dbReference type="EMBL" id="KQ030789">
    <property type="protein sequence ID" value="KJZ68929.1"/>
    <property type="molecule type" value="Genomic_DNA"/>
</dbReference>
<reference evidence="1 2" key="1">
    <citation type="journal article" date="2014" name="Genome Biol. Evol.">
        <title>Comparative genomics and transcriptomics analyses reveal divergent lifestyle features of nematode endoparasitic fungus Hirsutella minnesotensis.</title>
        <authorList>
            <person name="Lai Y."/>
            <person name="Liu K."/>
            <person name="Zhang X."/>
            <person name="Zhang X."/>
            <person name="Li K."/>
            <person name="Wang N."/>
            <person name="Shu C."/>
            <person name="Wu Y."/>
            <person name="Wang C."/>
            <person name="Bushley K.E."/>
            <person name="Xiang M."/>
            <person name="Liu X."/>
        </authorList>
    </citation>
    <scope>NUCLEOTIDE SEQUENCE [LARGE SCALE GENOMIC DNA]</scope>
    <source>
        <strain evidence="1 2">3608</strain>
    </source>
</reference>
<keyword evidence="2" id="KW-1185">Reference proteome</keyword>
<evidence type="ECO:0000313" key="1">
    <source>
        <dbReference type="EMBL" id="KJZ68929.1"/>
    </source>
</evidence>
<organism evidence="1 2">
    <name type="scientific">Hirsutella minnesotensis 3608</name>
    <dbReference type="NCBI Taxonomy" id="1043627"/>
    <lineage>
        <taxon>Eukaryota</taxon>
        <taxon>Fungi</taxon>
        <taxon>Dikarya</taxon>
        <taxon>Ascomycota</taxon>
        <taxon>Pezizomycotina</taxon>
        <taxon>Sordariomycetes</taxon>
        <taxon>Hypocreomycetidae</taxon>
        <taxon>Hypocreales</taxon>
        <taxon>Ophiocordycipitaceae</taxon>
        <taxon>Hirsutella</taxon>
    </lineage>
</organism>
<accession>A0A0F8A0W4</accession>
<protein>
    <submittedName>
        <fullName evidence="1">Uncharacterized protein</fullName>
    </submittedName>
</protein>
<sequence length="239" mass="26781">MSTGARAGWELRDALLQTKTCWCRNTSLCTDPEGLANLALTETEDRGERFWFTLVFPELSSYRLGRLMEDVSLALPADAWYYGCREDHVCVSKYGHEKVHYCITILLACGRPRTVGEIREGVGKVFSERVLEVSPCPAHLSIEGCLLFEPVATWVQSRIAFIEAVGKGDQQDAVKCAVFGFGGILWVLSRQFGRLSDSLITEMSLAKYFSDEDDDRSDVESAATGGKRGDFRQWTYVRP</sequence>
<dbReference type="AlphaFoldDB" id="A0A0F8A0W4"/>
<name>A0A0F8A0W4_9HYPO</name>
<dbReference type="OrthoDB" id="4930855at2759"/>
<proteinExistence type="predicted"/>
<gene>
    <name evidence="1" type="ORF">HIM_11683</name>
</gene>
<evidence type="ECO:0000313" key="2">
    <source>
        <dbReference type="Proteomes" id="UP000054481"/>
    </source>
</evidence>
<dbReference type="Proteomes" id="UP000054481">
    <property type="component" value="Unassembled WGS sequence"/>
</dbReference>